<organism evidence="9 10">
    <name type="scientific">Nonomuraea thailandensis</name>
    <dbReference type="NCBI Taxonomy" id="1188745"/>
    <lineage>
        <taxon>Bacteria</taxon>
        <taxon>Bacillati</taxon>
        <taxon>Actinomycetota</taxon>
        <taxon>Actinomycetes</taxon>
        <taxon>Streptosporangiales</taxon>
        <taxon>Streptosporangiaceae</taxon>
        <taxon>Nonomuraea</taxon>
    </lineage>
</organism>
<name>A0A9X2GI14_9ACTN</name>
<evidence type="ECO:0000256" key="4">
    <source>
        <dbReference type="ARBA" id="ARBA00022989"/>
    </source>
</evidence>
<dbReference type="RefSeq" id="WP_253746144.1">
    <property type="nucleotide sequence ID" value="NZ_BAABKA010000007.1"/>
</dbReference>
<comment type="subcellular location">
    <subcellularLocation>
        <location evidence="1">Cell membrane</location>
        <topology evidence="1">Multi-pass membrane protein</topology>
    </subcellularLocation>
</comment>
<protein>
    <recommendedName>
        <fullName evidence="8">ABC3 transporter permease C-terminal domain-containing protein</fullName>
    </recommendedName>
</protein>
<accession>A0A9X2GI14</accession>
<keyword evidence="5 7" id="KW-0472">Membrane</keyword>
<comment type="caution">
    <text evidence="9">The sequence shown here is derived from an EMBL/GenBank/DDBJ whole genome shotgun (WGS) entry which is preliminary data.</text>
</comment>
<feature type="region of interest" description="Disordered" evidence="6">
    <location>
        <begin position="500"/>
        <end position="570"/>
    </location>
</feature>
<evidence type="ECO:0000313" key="9">
    <source>
        <dbReference type="EMBL" id="MCP2358922.1"/>
    </source>
</evidence>
<proteinExistence type="predicted"/>
<keyword evidence="4 7" id="KW-1133">Transmembrane helix</keyword>
<dbReference type="AlphaFoldDB" id="A0A9X2GI14"/>
<dbReference type="GO" id="GO:0005886">
    <property type="term" value="C:plasma membrane"/>
    <property type="evidence" value="ECO:0007669"/>
    <property type="project" value="UniProtKB-SubCell"/>
</dbReference>
<evidence type="ECO:0000256" key="5">
    <source>
        <dbReference type="ARBA" id="ARBA00023136"/>
    </source>
</evidence>
<evidence type="ECO:0000313" key="10">
    <source>
        <dbReference type="Proteomes" id="UP001139648"/>
    </source>
</evidence>
<feature type="domain" description="ABC3 transporter permease C-terminal" evidence="8">
    <location>
        <begin position="679"/>
        <end position="793"/>
    </location>
</feature>
<evidence type="ECO:0000256" key="3">
    <source>
        <dbReference type="ARBA" id="ARBA00022692"/>
    </source>
</evidence>
<keyword evidence="10" id="KW-1185">Reference proteome</keyword>
<gene>
    <name evidence="9" type="ORF">HD597_005942</name>
</gene>
<feature type="transmembrane region" description="Helical" evidence="7">
    <location>
        <begin position="208"/>
        <end position="232"/>
    </location>
</feature>
<evidence type="ECO:0000259" key="8">
    <source>
        <dbReference type="Pfam" id="PF02687"/>
    </source>
</evidence>
<keyword evidence="3 7" id="KW-0812">Transmembrane</keyword>
<sequence>MIILGLRLSLRGGREAVARLALIVAGVATGVTVLLTTLSLFNAFQATTARPCWECTAGTAPGGRTLDATGTAPSGRTIGAVAAGALWSYREDYYAGQEIKRLDAAALGGRAPVIPGLARMPGPGQYYASPALAGLLDSVPRERLADRFPGTRAGIIGRAALSGPDELAVVVGRTPQEVAALTGARQVDTVETASAASLLNDDTDIYRFGFAVAAIGLFVPLLVLVNAATRLAAARREARFAAFRLAGATSRQVNVLAAVEAALGALLGALLGVALFQLVRPAAAMVRVTGSRFFPELVVPASWQYAAVLAGVPILAGCTALWSLRRVRVSPLGVARKAAGRPPRAWRVIPLFTGLALFAGPVFRGDGREPDALLACAALALIMIGLILAGPWLTMLAARLAARVTGGAATLLAAQRMAADPKAAFRSVSGLVLAVFMGTAIAGIVPAVVSGQQAVAGGTLNGVLRAPLTPTPGTGGLAPQDGAELLARLRTRPGVTVLPIYALPGGTDQPARDDAGPPASTDATGPRTPSAADTTGPQPPRAADAAAPPPPGIADGPVPGDGRPPPRTAADCASLARYPVLGRCPAGAQAVTGYFERLVEADNPLTVDRLLPFAAPTGQAVSTDGLGLAAVLVGMDDPGTLEELRTLLARYGAGAPMTFAEVAQARATLYTQAEHIALAMVALTLIAGGCSLVVAVGGGLMERRQPFTLLRLAGTPARTLAAVVLLESALPLVLAAAVAAGAGFGVAGPFVGELAMRGVSLAMPGPVYFATVGGGLGASLLVILTAVPLLRHMTAPDHARFE</sequence>
<reference evidence="9" key="1">
    <citation type="submission" date="2022-06" db="EMBL/GenBank/DDBJ databases">
        <title>Sequencing the genomes of 1000 actinobacteria strains.</title>
        <authorList>
            <person name="Klenk H.-P."/>
        </authorList>
    </citation>
    <scope>NUCLEOTIDE SEQUENCE</scope>
    <source>
        <strain evidence="9">DSM 46694</strain>
    </source>
</reference>
<feature type="domain" description="ABC3 transporter permease C-terminal" evidence="8">
    <location>
        <begin position="212"/>
        <end position="328"/>
    </location>
</feature>
<feature type="transmembrane region" description="Helical" evidence="7">
    <location>
        <begin position="253"/>
        <end position="279"/>
    </location>
</feature>
<evidence type="ECO:0000256" key="2">
    <source>
        <dbReference type="ARBA" id="ARBA00022475"/>
    </source>
</evidence>
<feature type="transmembrane region" description="Helical" evidence="7">
    <location>
        <begin position="20"/>
        <end position="41"/>
    </location>
</feature>
<feature type="transmembrane region" description="Helical" evidence="7">
    <location>
        <begin position="375"/>
        <end position="402"/>
    </location>
</feature>
<feature type="transmembrane region" description="Helical" evidence="7">
    <location>
        <begin position="676"/>
        <end position="700"/>
    </location>
</feature>
<feature type="transmembrane region" description="Helical" evidence="7">
    <location>
        <begin position="423"/>
        <end position="445"/>
    </location>
</feature>
<feature type="transmembrane region" description="Helical" evidence="7">
    <location>
        <begin position="720"/>
        <end position="747"/>
    </location>
</feature>
<dbReference type="Proteomes" id="UP001139648">
    <property type="component" value="Unassembled WGS sequence"/>
</dbReference>
<dbReference type="EMBL" id="JAMZEB010000002">
    <property type="protein sequence ID" value="MCP2358922.1"/>
    <property type="molecule type" value="Genomic_DNA"/>
</dbReference>
<evidence type="ECO:0000256" key="7">
    <source>
        <dbReference type="SAM" id="Phobius"/>
    </source>
</evidence>
<dbReference type="Pfam" id="PF02687">
    <property type="entry name" value="FtsX"/>
    <property type="match status" value="2"/>
</dbReference>
<keyword evidence="2" id="KW-1003">Cell membrane</keyword>
<evidence type="ECO:0000256" key="1">
    <source>
        <dbReference type="ARBA" id="ARBA00004651"/>
    </source>
</evidence>
<dbReference type="InterPro" id="IPR003838">
    <property type="entry name" value="ABC3_permease_C"/>
</dbReference>
<feature type="transmembrane region" description="Helical" evidence="7">
    <location>
        <begin position="303"/>
        <end position="324"/>
    </location>
</feature>
<feature type="transmembrane region" description="Helical" evidence="7">
    <location>
        <begin position="767"/>
        <end position="790"/>
    </location>
</feature>
<evidence type="ECO:0000256" key="6">
    <source>
        <dbReference type="SAM" id="MobiDB-lite"/>
    </source>
</evidence>
<feature type="transmembrane region" description="Helical" evidence="7">
    <location>
        <begin position="345"/>
        <end position="363"/>
    </location>
</feature>